<reference evidence="3 4" key="1">
    <citation type="journal article" date="2017" name="Front. Genet.">
        <title>Draft sequencing of the heterozygous diploid genome of Satsuma (Citrus unshiu Marc.) using a hybrid assembly approach.</title>
        <authorList>
            <person name="Shimizu T."/>
            <person name="Tanizawa Y."/>
            <person name="Mochizuki T."/>
            <person name="Nagasaki H."/>
            <person name="Yoshioka T."/>
            <person name="Toyoda A."/>
            <person name="Fujiyama A."/>
            <person name="Kaminuma E."/>
            <person name="Nakamura Y."/>
        </authorList>
    </citation>
    <scope>NUCLEOTIDE SEQUENCE [LARGE SCALE GENOMIC DNA]</scope>
    <source>
        <strain evidence="4">cv. Miyagawa wase</strain>
    </source>
</reference>
<dbReference type="Proteomes" id="UP000236630">
    <property type="component" value="Unassembled WGS sequence"/>
</dbReference>
<evidence type="ECO:0000313" key="4">
    <source>
        <dbReference type="Proteomes" id="UP000236630"/>
    </source>
</evidence>
<accession>A0A2H5QH15</accession>
<dbReference type="Gene3D" id="3.40.50.300">
    <property type="entry name" value="P-loop containing nucleotide triphosphate hydrolases"/>
    <property type="match status" value="1"/>
</dbReference>
<evidence type="ECO:0000313" key="3">
    <source>
        <dbReference type="EMBL" id="GAY63919.1"/>
    </source>
</evidence>
<dbReference type="AlphaFoldDB" id="A0A2H5QH15"/>
<dbReference type="InterPro" id="IPR050905">
    <property type="entry name" value="Plant_NBS-LRR"/>
</dbReference>
<evidence type="ECO:0000256" key="1">
    <source>
        <dbReference type="ARBA" id="ARBA00022821"/>
    </source>
</evidence>
<dbReference type="Pfam" id="PF00931">
    <property type="entry name" value="NB-ARC"/>
    <property type="match status" value="1"/>
</dbReference>
<keyword evidence="4" id="KW-1185">Reference proteome</keyword>
<dbReference type="PANTHER" id="PTHR33463:SF198">
    <property type="entry name" value="RPP4C3"/>
    <property type="match status" value="1"/>
</dbReference>
<gene>
    <name evidence="3" type="ORF">CUMW_229460</name>
</gene>
<dbReference type="PANTHER" id="PTHR33463">
    <property type="entry name" value="NB-ARC DOMAIN-CONTAINING PROTEIN-RELATED"/>
    <property type="match status" value="1"/>
</dbReference>
<evidence type="ECO:0000259" key="2">
    <source>
        <dbReference type="Pfam" id="PF00931"/>
    </source>
</evidence>
<dbReference type="InterPro" id="IPR027417">
    <property type="entry name" value="P-loop_NTPase"/>
</dbReference>
<sequence>MVESILTVVLEVVKCLAPPAERQLSYLRSYNNNHAVDEAKRKGIEIEKKVEKWLDSVNNAIFEAEKFVGDEAAANKQCFKGLCPNLKTRIQHNKEALRQLEAIVKLREAGRFDRISYRSLREDIVIMSNKDYAPFESRMSTLNDILGALKNPDVNMLGIYGMGGIRKTTLPKEVARKAENEKLFDQKMAGDYIEGSEFKSVAMDVAEECAGLPVSIVTIARALRNKSLFEWKDAL</sequence>
<protein>
    <recommendedName>
        <fullName evidence="2">NB-ARC domain-containing protein</fullName>
    </recommendedName>
</protein>
<comment type="caution">
    <text evidence="3">The sequence shown here is derived from an EMBL/GenBank/DDBJ whole genome shotgun (WGS) entry which is preliminary data.</text>
</comment>
<dbReference type="GO" id="GO:0043531">
    <property type="term" value="F:ADP binding"/>
    <property type="evidence" value="ECO:0007669"/>
    <property type="project" value="InterPro"/>
</dbReference>
<name>A0A2H5QH15_CITUN</name>
<dbReference type="SUPFAM" id="SSF52540">
    <property type="entry name" value="P-loop containing nucleoside triphosphate hydrolases"/>
    <property type="match status" value="1"/>
</dbReference>
<keyword evidence="1" id="KW-0611">Plant defense</keyword>
<proteinExistence type="predicted"/>
<dbReference type="InterPro" id="IPR002182">
    <property type="entry name" value="NB-ARC"/>
</dbReference>
<feature type="domain" description="NB-ARC" evidence="2">
    <location>
        <begin position="141"/>
        <end position="187"/>
    </location>
</feature>
<dbReference type="EMBL" id="BDQV01000377">
    <property type="protein sequence ID" value="GAY63919.1"/>
    <property type="molecule type" value="Genomic_DNA"/>
</dbReference>
<organism evidence="3 4">
    <name type="scientific">Citrus unshiu</name>
    <name type="common">Satsuma mandarin</name>
    <name type="synonym">Citrus nobilis var. unshiu</name>
    <dbReference type="NCBI Taxonomy" id="55188"/>
    <lineage>
        <taxon>Eukaryota</taxon>
        <taxon>Viridiplantae</taxon>
        <taxon>Streptophyta</taxon>
        <taxon>Embryophyta</taxon>
        <taxon>Tracheophyta</taxon>
        <taxon>Spermatophyta</taxon>
        <taxon>Magnoliopsida</taxon>
        <taxon>eudicotyledons</taxon>
        <taxon>Gunneridae</taxon>
        <taxon>Pentapetalae</taxon>
        <taxon>rosids</taxon>
        <taxon>malvids</taxon>
        <taxon>Sapindales</taxon>
        <taxon>Rutaceae</taxon>
        <taxon>Aurantioideae</taxon>
        <taxon>Citrus</taxon>
    </lineage>
</organism>